<dbReference type="GO" id="GO:0006355">
    <property type="term" value="P:regulation of DNA-templated transcription"/>
    <property type="evidence" value="ECO:0007669"/>
    <property type="project" value="InterPro"/>
</dbReference>
<dbReference type="CDD" id="cd07765">
    <property type="entry name" value="KRAB_A-box"/>
    <property type="match status" value="1"/>
</dbReference>
<reference evidence="2 3" key="1">
    <citation type="submission" date="2019-09" db="EMBL/GenBank/DDBJ databases">
        <title>Bird 10,000 Genomes (B10K) Project - Family phase.</title>
        <authorList>
            <person name="Zhang G."/>
        </authorList>
    </citation>
    <scope>NUCLEOTIDE SEQUENCE [LARGE SCALE GENOMIC DNA]</scope>
    <source>
        <strain evidence="2">B10K-DU-021-26</strain>
        <tissue evidence="2">Mixed tissue sample</tissue>
    </source>
</reference>
<dbReference type="Pfam" id="PF01352">
    <property type="entry name" value="KRAB"/>
    <property type="match status" value="1"/>
</dbReference>
<dbReference type="Proteomes" id="UP000530263">
    <property type="component" value="Unassembled WGS sequence"/>
</dbReference>
<dbReference type="SMART" id="SM00349">
    <property type="entry name" value="KRAB"/>
    <property type="match status" value="1"/>
</dbReference>
<dbReference type="PANTHER" id="PTHR23232:SF133">
    <property type="entry name" value="RIKEN CDNA 1700020N01 GENE"/>
    <property type="match status" value="1"/>
</dbReference>
<dbReference type="InterPro" id="IPR001909">
    <property type="entry name" value="KRAB"/>
</dbReference>
<evidence type="ECO:0000313" key="2">
    <source>
        <dbReference type="EMBL" id="NWQ84837.1"/>
    </source>
</evidence>
<gene>
    <name evidence="2" type="primary">Znf879</name>
    <name evidence="2" type="ORF">COLPIC_R14235</name>
</gene>
<organism evidence="2 3">
    <name type="scientific">Columbina picui</name>
    <name type="common">Picui ground-dove</name>
    <dbReference type="NCBI Taxonomy" id="115618"/>
    <lineage>
        <taxon>Eukaryota</taxon>
        <taxon>Metazoa</taxon>
        <taxon>Chordata</taxon>
        <taxon>Craniata</taxon>
        <taxon>Vertebrata</taxon>
        <taxon>Euteleostomi</taxon>
        <taxon>Archelosauria</taxon>
        <taxon>Archosauria</taxon>
        <taxon>Dinosauria</taxon>
        <taxon>Saurischia</taxon>
        <taxon>Theropoda</taxon>
        <taxon>Coelurosauria</taxon>
        <taxon>Aves</taxon>
        <taxon>Neognathae</taxon>
        <taxon>Neoaves</taxon>
        <taxon>Columbimorphae</taxon>
        <taxon>Columbiformes</taxon>
        <taxon>Columbidae</taxon>
        <taxon>Columbina</taxon>
    </lineage>
</organism>
<comment type="caution">
    <text evidence="2">The sequence shown here is derived from an EMBL/GenBank/DDBJ whole genome shotgun (WGS) entry which is preliminary data.</text>
</comment>
<proteinExistence type="predicted"/>
<dbReference type="SUPFAM" id="SSF109640">
    <property type="entry name" value="KRAB domain (Kruppel-associated box)"/>
    <property type="match status" value="1"/>
</dbReference>
<sequence length="61" mass="6786">QDAVTFKDVAIYFSREEWVRLSAAQRELYQEVMLDNYELVTSLGEDASGGLRGSRGSRGSA</sequence>
<dbReference type="InterPro" id="IPR050169">
    <property type="entry name" value="Krueppel_C2H2_ZnF"/>
</dbReference>
<name>A0A7K4SIL1_COLPI</name>
<dbReference type="Gene3D" id="6.10.140.140">
    <property type="match status" value="1"/>
</dbReference>
<dbReference type="PANTHER" id="PTHR23232">
    <property type="entry name" value="KRAB DOMAIN C2H2 ZINC FINGER"/>
    <property type="match status" value="1"/>
</dbReference>
<dbReference type="PROSITE" id="PS50805">
    <property type="entry name" value="KRAB"/>
    <property type="match status" value="1"/>
</dbReference>
<dbReference type="OrthoDB" id="9892686at2759"/>
<feature type="domain" description="KRAB" evidence="1">
    <location>
        <begin position="4"/>
        <end position="61"/>
    </location>
</feature>
<keyword evidence="3" id="KW-1185">Reference proteome</keyword>
<accession>A0A7K4SIL1</accession>
<dbReference type="InterPro" id="IPR036051">
    <property type="entry name" value="KRAB_dom_sf"/>
</dbReference>
<feature type="non-terminal residue" evidence="2">
    <location>
        <position position="1"/>
    </location>
</feature>
<dbReference type="AlphaFoldDB" id="A0A7K4SIL1"/>
<protein>
    <submittedName>
        <fullName evidence="2">ZN879 protein</fullName>
    </submittedName>
</protein>
<dbReference type="EMBL" id="VYZG01008007">
    <property type="protein sequence ID" value="NWQ84837.1"/>
    <property type="molecule type" value="Genomic_DNA"/>
</dbReference>
<feature type="non-terminal residue" evidence="2">
    <location>
        <position position="61"/>
    </location>
</feature>
<evidence type="ECO:0000313" key="3">
    <source>
        <dbReference type="Proteomes" id="UP000530263"/>
    </source>
</evidence>
<evidence type="ECO:0000259" key="1">
    <source>
        <dbReference type="PROSITE" id="PS50805"/>
    </source>
</evidence>